<dbReference type="Gene3D" id="1.10.455.10">
    <property type="entry name" value="Ribosomal protein S7 domain"/>
    <property type="match status" value="1"/>
</dbReference>
<comment type="subunit">
    <text evidence="7">Component of the mitochondrial ribosome small subunit (28S) which comprises a 12S rRNA and about 30 distinct proteins.</text>
</comment>
<dbReference type="GO" id="GO:0001046">
    <property type="term" value="F:core promoter sequence-specific DNA binding"/>
    <property type="evidence" value="ECO:0007669"/>
    <property type="project" value="TreeGrafter"/>
</dbReference>
<keyword evidence="2" id="KW-0689">Ribosomal protein</keyword>
<evidence type="ECO:0000256" key="5">
    <source>
        <dbReference type="ARBA" id="ARBA00039306"/>
    </source>
</evidence>
<dbReference type="PANTHER" id="PTHR13421">
    <property type="entry name" value="SNRNA-ACTIVATING PROTEIN COMPLEX SUBUNIT 3"/>
    <property type="match status" value="1"/>
</dbReference>
<dbReference type="FunFam" id="1.10.455.10:FF:000009">
    <property type="entry name" value="Ribosomal protein S7"/>
    <property type="match status" value="1"/>
</dbReference>
<dbReference type="GO" id="GO:0001006">
    <property type="term" value="F:RNA polymerase III type 3 promoter sequence-specific DNA binding"/>
    <property type="evidence" value="ECO:0007669"/>
    <property type="project" value="TreeGrafter"/>
</dbReference>
<organism evidence="9 10">
    <name type="scientific">Cylicocyclus nassatus</name>
    <name type="common">Nematode worm</name>
    <dbReference type="NCBI Taxonomy" id="53992"/>
    <lineage>
        <taxon>Eukaryota</taxon>
        <taxon>Metazoa</taxon>
        <taxon>Ecdysozoa</taxon>
        <taxon>Nematoda</taxon>
        <taxon>Chromadorea</taxon>
        <taxon>Rhabditida</taxon>
        <taxon>Rhabditina</taxon>
        <taxon>Rhabditomorpha</taxon>
        <taxon>Strongyloidea</taxon>
        <taxon>Strongylidae</taxon>
        <taxon>Cylicocyclus</taxon>
    </lineage>
</organism>
<gene>
    <name evidence="9" type="ORF">CYNAS_LOCUS16699</name>
</gene>
<dbReference type="InterPro" id="IPR023798">
    <property type="entry name" value="Ribosomal_uS7_dom"/>
</dbReference>
<protein>
    <recommendedName>
        <fullName evidence="5">Small ribosomal subunit protein uS7m</fullName>
    </recommendedName>
    <alternativeName>
        <fullName evidence="6">28S ribosomal protein S7, mitochondrial</fullName>
    </alternativeName>
</protein>
<evidence type="ECO:0000256" key="2">
    <source>
        <dbReference type="ARBA" id="ARBA00022980"/>
    </source>
</evidence>
<accession>A0AA36MAF9</accession>
<dbReference type="SUPFAM" id="SSF47973">
    <property type="entry name" value="Ribosomal protein S7"/>
    <property type="match status" value="1"/>
</dbReference>
<evidence type="ECO:0000313" key="9">
    <source>
        <dbReference type="EMBL" id="CAJ0604716.1"/>
    </source>
</evidence>
<dbReference type="PANTHER" id="PTHR13421:SF22">
    <property type="entry name" value="SNRNA-ACTIVATING PROTEIN COMPLEX SUBUNIT 3"/>
    <property type="match status" value="1"/>
</dbReference>
<dbReference type="GO" id="GO:0005840">
    <property type="term" value="C:ribosome"/>
    <property type="evidence" value="ECO:0007669"/>
    <property type="project" value="UniProtKB-KW"/>
</dbReference>
<proteinExistence type="inferred from homology"/>
<dbReference type="GO" id="GO:0042796">
    <property type="term" value="P:snRNA transcription by RNA polymerase III"/>
    <property type="evidence" value="ECO:0007669"/>
    <property type="project" value="TreeGrafter"/>
</dbReference>
<evidence type="ECO:0000259" key="8">
    <source>
        <dbReference type="Pfam" id="PF00177"/>
    </source>
</evidence>
<dbReference type="InterPro" id="IPR036823">
    <property type="entry name" value="Ribosomal_uS7_dom_sf"/>
</dbReference>
<evidence type="ECO:0000256" key="6">
    <source>
        <dbReference type="ARBA" id="ARBA00041309"/>
    </source>
</evidence>
<dbReference type="GO" id="GO:0019185">
    <property type="term" value="C:snRNA-activating protein complex"/>
    <property type="evidence" value="ECO:0007669"/>
    <property type="project" value="TreeGrafter"/>
</dbReference>
<sequence length="642" mass="74791">MDRRLNADFYTFISPVVDLRAYLEEAYATKERVDDFFLVTARDPSATTKAEDRKFDMKKDFAAIANCKPWTANKIFDGDLQATRFLACPQQRTFEEINGIHNIPPNPKLRVQKYALERNEYAKNAQRKSNYLRTLKYDKFEMYEKDLRRSHSTPMHLPCAKDIIIACTVIIPHNRILSSDELRNTRLLTAERKLILRGDSTLLSLRQKILCICDTVVELEDGKELEPVDQNKTHMLLYPSSFVFIHDTFYVDYSLPHSQDISEPIREFMARKKCFDPVTSRDIEGVKMIDLKLRLGQPYVFQHSGTCEHLLIFHDLRLLEKTDVQDLDRYPMVVFEKKGDTRCSACARGYAAFVVEECERLPSPYMLFCDECFREFFFVHAVSEYFGSTSFSIRRVLISCKSANLLIWKRFCLMASRLPSVLACTCRSIVTSSSSHNRYDPRLFRDPVTDIKEMHQPLDENDERNFLFLKAMKSDDTPVFYRDHTVDKLTRVIMNSGRKETARHHVYAALEIIKRRQYKAWRKAETEEEKNKIELDPFVIARKAIANCHPLMKLQGVTRVKLLRGTTYQVPFPIEKAEAEFRAMKMMRDICRQKAAHGETHLKDILANELLAASQNEGLTIQAKQELHKTCEANRAYAHYRS</sequence>
<dbReference type="EMBL" id="CATQJL010000316">
    <property type="protein sequence ID" value="CAJ0604716.1"/>
    <property type="molecule type" value="Genomic_DNA"/>
</dbReference>
<dbReference type="AlphaFoldDB" id="A0AA36MAF9"/>
<evidence type="ECO:0000256" key="1">
    <source>
        <dbReference type="ARBA" id="ARBA00007151"/>
    </source>
</evidence>
<comment type="similarity">
    <text evidence="1">Belongs to the universal ribosomal protein uS7 family.</text>
</comment>
<evidence type="ECO:0000256" key="4">
    <source>
        <dbReference type="ARBA" id="ARBA00023274"/>
    </source>
</evidence>
<reference evidence="9" key="1">
    <citation type="submission" date="2023-07" db="EMBL/GenBank/DDBJ databases">
        <authorList>
            <consortium name="CYATHOMIX"/>
        </authorList>
    </citation>
    <scope>NUCLEOTIDE SEQUENCE</scope>
    <source>
        <strain evidence="9">N/A</strain>
    </source>
</reference>
<keyword evidence="10" id="KW-1185">Reference proteome</keyword>
<dbReference type="GO" id="GO:0000978">
    <property type="term" value="F:RNA polymerase II cis-regulatory region sequence-specific DNA binding"/>
    <property type="evidence" value="ECO:0007669"/>
    <property type="project" value="TreeGrafter"/>
</dbReference>
<keyword evidence="3" id="KW-0496">Mitochondrion</keyword>
<evidence type="ECO:0000256" key="7">
    <source>
        <dbReference type="ARBA" id="ARBA00062683"/>
    </source>
</evidence>
<dbReference type="InterPro" id="IPR022042">
    <property type="entry name" value="snRNA-activating_su3"/>
</dbReference>
<dbReference type="GO" id="GO:0042795">
    <property type="term" value="P:snRNA transcription by RNA polymerase II"/>
    <property type="evidence" value="ECO:0007669"/>
    <property type="project" value="TreeGrafter"/>
</dbReference>
<dbReference type="Proteomes" id="UP001176961">
    <property type="component" value="Unassembled WGS sequence"/>
</dbReference>
<name>A0AA36MAF9_CYLNA</name>
<feature type="domain" description="Small ribosomal subunit protein uS7" evidence="8">
    <location>
        <begin position="477"/>
        <end position="635"/>
    </location>
</feature>
<keyword evidence="4" id="KW-0687">Ribonucleoprotein</keyword>
<dbReference type="Pfam" id="PF00177">
    <property type="entry name" value="Ribosomal_S7"/>
    <property type="match status" value="1"/>
</dbReference>
<dbReference type="GO" id="GO:1990904">
    <property type="term" value="C:ribonucleoprotein complex"/>
    <property type="evidence" value="ECO:0007669"/>
    <property type="project" value="UniProtKB-KW"/>
</dbReference>
<evidence type="ECO:0000313" key="10">
    <source>
        <dbReference type="Proteomes" id="UP001176961"/>
    </source>
</evidence>
<comment type="caution">
    <text evidence="9">The sequence shown here is derived from an EMBL/GenBank/DDBJ whole genome shotgun (WGS) entry which is preliminary data.</text>
</comment>
<dbReference type="GO" id="GO:0003681">
    <property type="term" value="F:bent DNA binding"/>
    <property type="evidence" value="ECO:0007669"/>
    <property type="project" value="TreeGrafter"/>
</dbReference>
<dbReference type="Pfam" id="PF12251">
    <property type="entry name" value="SNAPC3"/>
    <property type="match status" value="1"/>
</dbReference>
<evidence type="ECO:0000256" key="3">
    <source>
        <dbReference type="ARBA" id="ARBA00023128"/>
    </source>
</evidence>